<proteinExistence type="predicted"/>
<sequence length="101" mass="11193">MYLYQFGSLLHTERIDAEEGPVAALFRAFEAVDVDVDADSTDVLHDYIDPGALDRLFSGPQSGRDGGFVVFEIWDVVVQVTRYEVAIYDSLSVSAADESRD</sequence>
<organism evidence="2 3">
    <name type="scientific">Halogeometricum rufum</name>
    <dbReference type="NCBI Taxonomy" id="553469"/>
    <lineage>
        <taxon>Archaea</taxon>
        <taxon>Methanobacteriati</taxon>
        <taxon>Methanobacteriota</taxon>
        <taxon>Stenosarchaea group</taxon>
        <taxon>Halobacteria</taxon>
        <taxon>Halobacteriales</taxon>
        <taxon>Haloferacaceae</taxon>
        <taxon>Halogeometricum</taxon>
    </lineage>
</organism>
<keyword evidence="3" id="KW-1185">Reference proteome</keyword>
<dbReference type="Pfam" id="PF18545">
    <property type="entry name" value="HalOD1"/>
    <property type="match status" value="1"/>
</dbReference>
<dbReference type="AlphaFoldDB" id="A0A1I6G1B6"/>
<evidence type="ECO:0000313" key="3">
    <source>
        <dbReference type="Proteomes" id="UP000198531"/>
    </source>
</evidence>
<gene>
    <name evidence="2" type="ORF">SAMN04487947_0383</name>
</gene>
<protein>
    <recommendedName>
        <fullName evidence="1">Halobacterial output domain-containing protein</fullName>
    </recommendedName>
</protein>
<evidence type="ECO:0000313" key="2">
    <source>
        <dbReference type="EMBL" id="SFR35857.1"/>
    </source>
</evidence>
<dbReference type="Proteomes" id="UP000198531">
    <property type="component" value="Unassembled WGS sequence"/>
</dbReference>
<accession>A0A1I6G1B6</accession>
<dbReference type="EMBL" id="FOYT01000001">
    <property type="protein sequence ID" value="SFR35857.1"/>
    <property type="molecule type" value="Genomic_DNA"/>
</dbReference>
<feature type="domain" description="Halobacterial output" evidence="1">
    <location>
        <begin position="35"/>
        <end position="82"/>
    </location>
</feature>
<dbReference type="OrthoDB" id="270808at2157"/>
<name>A0A1I6G1B6_9EURY</name>
<evidence type="ECO:0000259" key="1">
    <source>
        <dbReference type="Pfam" id="PF18545"/>
    </source>
</evidence>
<dbReference type="InterPro" id="IPR040624">
    <property type="entry name" value="HalOD1"/>
</dbReference>
<dbReference type="RefSeq" id="WP_089804073.1">
    <property type="nucleotide sequence ID" value="NZ_FOYT01000001.1"/>
</dbReference>
<reference evidence="3" key="1">
    <citation type="submission" date="2016-10" db="EMBL/GenBank/DDBJ databases">
        <authorList>
            <person name="Varghese N."/>
            <person name="Submissions S."/>
        </authorList>
    </citation>
    <scope>NUCLEOTIDE SEQUENCE [LARGE SCALE GENOMIC DNA]</scope>
    <source>
        <strain evidence="3">CGMCC 1.7736</strain>
    </source>
</reference>